<dbReference type="Gene3D" id="3.40.50.300">
    <property type="entry name" value="P-loop containing nucleotide triphosphate hydrolases"/>
    <property type="match status" value="1"/>
</dbReference>
<dbReference type="Pfam" id="PF13176">
    <property type="entry name" value="TPR_7"/>
    <property type="match status" value="1"/>
</dbReference>
<organism evidence="1 2">
    <name type="scientific">Umezawaea tangerina</name>
    <dbReference type="NCBI Taxonomy" id="84725"/>
    <lineage>
        <taxon>Bacteria</taxon>
        <taxon>Bacillati</taxon>
        <taxon>Actinomycetota</taxon>
        <taxon>Actinomycetes</taxon>
        <taxon>Pseudonocardiales</taxon>
        <taxon>Pseudonocardiaceae</taxon>
        <taxon>Umezawaea</taxon>
    </lineage>
</organism>
<dbReference type="AlphaFoldDB" id="A0A2T0SSI7"/>
<sequence length="639" mass="69408">MLGVLSGPGGMGKTALALQWAHSVHDRFTGGQLYVDLAGFSGTTPVLPGEALGMFLRSLGVSPQRVPVELAEQASLYRSLLAGRSVLVVLDNAYSAGQVRTLIPSSPGCAALVTSRTRLTGLVADGARLLDVGPLGMTSAVRLLAKSVGDDRVAQEDAPARTLVGMCGGLPIAVRVAAARLVARPRWPVRRVVAELSDEQVRLAQLSRKAELSVQTTFDLSYRTLSDTTAVLYRRLALHPGREFGPELASSLLDNDAEAVLEELVEASLVEEIGEDRYRFHDLLRLHAREKAGTDDAPEDQQLAQRRMLEWYLAAAAIADMVVTPHRRRLPYAFIAEPAELPVFDARQDALDWLDRERVNLIGAGQIALSQGWAELAWHLCDVMWPLLLHRKHYNDRVGIDERGVAAARRWGNAFAEADMLKRLGRVSATLKRFDDADRYLRASIERASSIDDRRGIADAREALGLLYLDLGRPEEALAEFEALVEENRVLHADRSLGLTLVNLGKTYTALGRVDEAARSLADAATTFDGLDTPDPYNKARVSLADAHVQLLAGEVDHASDTGEQVLDLMGSLGSGQGMAEAHEVLAEVADRRGNTTLAIEHLEQSLNLLTHLGSSRATSVRNRLQALANALARDGNEA</sequence>
<dbReference type="SUPFAM" id="SSF52540">
    <property type="entry name" value="P-loop containing nucleoside triphosphate hydrolases"/>
    <property type="match status" value="1"/>
</dbReference>
<reference evidence="1 2" key="1">
    <citation type="submission" date="2018-03" db="EMBL/GenBank/DDBJ databases">
        <title>Genomic Encyclopedia of Archaeal and Bacterial Type Strains, Phase II (KMG-II): from individual species to whole genera.</title>
        <authorList>
            <person name="Goeker M."/>
        </authorList>
    </citation>
    <scope>NUCLEOTIDE SEQUENCE [LARGE SCALE GENOMIC DNA]</scope>
    <source>
        <strain evidence="1 2">DSM 44720</strain>
    </source>
</reference>
<proteinExistence type="predicted"/>
<dbReference type="InterPro" id="IPR011990">
    <property type="entry name" value="TPR-like_helical_dom_sf"/>
</dbReference>
<keyword evidence="2" id="KW-1185">Reference proteome</keyword>
<dbReference type="Pfam" id="PF13424">
    <property type="entry name" value="TPR_12"/>
    <property type="match status" value="1"/>
</dbReference>
<evidence type="ECO:0000313" key="2">
    <source>
        <dbReference type="Proteomes" id="UP000239494"/>
    </source>
</evidence>
<protein>
    <submittedName>
        <fullName evidence="1">ATP/maltotriose-dependent transcriptional regulator MalT</fullName>
    </submittedName>
</protein>
<dbReference type="SMART" id="SM00028">
    <property type="entry name" value="TPR"/>
    <property type="match status" value="4"/>
</dbReference>
<dbReference type="EMBL" id="PVTF01000012">
    <property type="protein sequence ID" value="PRY36381.1"/>
    <property type="molecule type" value="Genomic_DNA"/>
</dbReference>
<dbReference type="PRINTS" id="PR00364">
    <property type="entry name" value="DISEASERSIST"/>
</dbReference>
<evidence type="ECO:0000313" key="1">
    <source>
        <dbReference type="EMBL" id="PRY36381.1"/>
    </source>
</evidence>
<dbReference type="Gene3D" id="1.25.40.10">
    <property type="entry name" value="Tetratricopeptide repeat domain"/>
    <property type="match status" value="2"/>
</dbReference>
<name>A0A2T0SSI7_9PSEU</name>
<dbReference type="InterPro" id="IPR019734">
    <property type="entry name" value="TPR_rpt"/>
</dbReference>
<dbReference type="SUPFAM" id="SSF48452">
    <property type="entry name" value="TPR-like"/>
    <property type="match status" value="2"/>
</dbReference>
<dbReference type="Proteomes" id="UP000239494">
    <property type="component" value="Unassembled WGS sequence"/>
</dbReference>
<dbReference type="InterPro" id="IPR027417">
    <property type="entry name" value="P-loop_NTPase"/>
</dbReference>
<dbReference type="PANTHER" id="PTHR47691">
    <property type="entry name" value="REGULATOR-RELATED"/>
    <property type="match status" value="1"/>
</dbReference>
<gene>
    <name evidence="1" type="ORF">CLV43_112311</name>
</gene>
<accession>A0A2T0SSI7</accession>
<comment type="caution">
    <text evidence="1">The sequence shown here is derived from an EMBL/GenBank/DDBJ whole genome shotgun (WGS) entry which is preliminary data.</text>
</comment>
<dbReference type="GO" id="GO:0043531">
    <property type="term" value="F:ADP binding"/>
    <property type="evidence" value="ECO:0007669"/>
    <property type="project" value="InterPro"/>
</dbReference>
<dbReference type="RefSeq" id="WP_170156158.1">
    <property type="nucleotide sequence ID" value="NZ_PVTF01000012.1"/>
</dbReference>
<dbReference type="PANTHER" id="PTHR47691:SF3">
    <property type="entry name" value="HTH-TYPE TRANSCRIPTIONAL REGULATOR RV0890C-RELATED"/>
    <property type="match status" value="1"/>
</dbReference>